<protein>
    <recommendedName>
        <fullName evidence="8">Pantothenate synthetase</fullName>
        <shortName evidence="8">PS</shortName>
        <ecNumber evidence="8">6.3.2.1</ecNumber>
    </recommendedName>
    <alternativeName>
        <fullName evidence="8">Pantoate--beta-alanine ligase</fullName>
    </alternativeName>
    <alternativeName>
        <fullName evidence="8">Pantoate-activating enzyme</fullName>
    </alternativeName>
</protein>
<dbReference type="SUPFAM" id="SSF52374">
    <property type="entry name" value="Nucleotidylyl transferase"/>
    <property type="match status" value="1"/>
</dbReference>
<dbReference type="CDD" id="cd00560">
    <property type="entry name" value="PanC"/>
    <property type="match status" value="1"/>
</dbReference>
<organism evidence="9 10">
    <name type="scientific">Leptospira ognonensis</name>
    <dbReference type="NCBI Taxonomy" id="2484945"/>
    <lineage>
        <taxon>Bacteria</taxon>
        <taxon>Pseudomonadati</taxon>
        <taxon>Spirochaetota</taxon>
        <taxon>Spirochaetia</taxon>
        <taxon>Leptospirales</taxon>
        <taxon>Leptospiraceae</taxon>
        <taxon>Leptospira</taxon>
    </lineage>
</organism>
<dbReference type="Gene3D" id="3.40.50.620">
    <property type="entry name" value="HUPs"/>
    <property type="match status" value="1"/>
</dbReference>
<comment type="caution">
    <text evidence="9">The sequence shown here is derived from an EMBL/GenBank/DDBJ whole genome shotgun (WGS) entry which is preliminary data.</text>
</comment>
<dbReference type="Pfam" id="PF02569">
    <property type="entry name" value="Pantoate_ligase"/>
    <property type="match status" value="1"/>
</dbReference>
<dbReference type="HAMAP" id="MF_00158">
    <property type="entry name" value="PanC"/>
    <property type="match status" value="1"/>
</dbReference>
<feature type="binding site" evidence="8">
    <location>
        <position position="177"/>
    </location>
    <ligand>
        <name>ATP</name>
        <dbReference type="ChEBI" id="CHEBI:30616"/>
    </ligand>
</feature>
<dbReference type="EMBL" id="RQGD01000001">
    <property type="protein sequence ID" value="TGL63980.1"/>
    <property type="molecule type" value="Genomic_DNA"/>
</dbReference>
<dbReference type="Gene3D" id="3.30.1300.10">
    <property type="entry name" value="Pantoate-beta-alanine ligase, C-terminal domain"/>
    <property type="match status" value="1"/>
</dbReference>
<feature type="binding site" evidence="8">
    <location>
        <position position="154"/>
    </location>
    <ligand>
        <name>(R)-pantoate</name>
        <dbReference type="ChEBI" id="CHEBI:15980"/>
    </ligand>
</feature>
<evidence type="ECO:0000256" key="8">
    <source>
        <dbReference type="HAMAP-Rule" id="MF_00158"/>
    </source>
</evidence>
<dbReference type="GO" id="GO:0005829">
    <property type="term" value="C:cytosol"/>
    <property type="evidence" value="ECO:0007669"/>
    <property type="project" value="TreeGrafter"/>
</dbReference>
<dbReference type="InterPro" id="IPR003721">
    <property type="entry name" value="Pantoate_ligase"/>
</dbReference>
<keyword evidence="4 8" id="KW-0566">Pantothenate biosynthesis</keyword>
<keyword evidence="8" id="KW-0963">Cytoplasm</keyword>
<evidence type="ECO:0000256" key="4">
    <source>
        <dbReference type="ARBA" id="ARBA00022655"/>
    </source>
</evidence>
<dbReference type="EC" id="6.3.2.1" evidence="8"/>
<name>A0A4V3JSB8_9LEPT</name>
<feature type="binding site" evidence="8">
    <location>
        <begin position="185"/>
        <end position="188"/>
    </location>
    <ligand>
        <name>ATP</name>
        <dbReference type="ChEBI" id="CHEBI:30616"/>
    </ligand>
</feature>
<keyword evidence="5 8" id="KW-0547">Nucleotide-binding</keyword>
<dbReference type="Proteomes" id="UP000297693">
    <property type="component" value="Unassembled WGS sequence"/>
</dbReference>
<evidence type="ECO:0000313" key="9">
    <source>
        <dbReference type="EMBL" id="TGL63980.1"/>
    </source>
</evidence>
<feature type="binding site" evidence="8">
    <location>
        <begin position="30"/>
        <end position="37"/>
    </location>
    <ligand>
        <name>ATP</name>
        <dbReference type="ChEBI" id="CHEBI:30616"/>
    </ligand>
</feature>
<feature type="binding site" evidence="8">
    <location>
        <position position="61"/>
    </location>
    <ligand>
        <name>(R)-pantoate</name>
        <dbReference type="ChEBI" id="CHEBI:15980"/>
    </ligand>
</feature>
<dbReference type="GO" id="GO:0015940">
    <property type="term" value="P:pantothenate biosynthetic process"/>
    <property type="evidence" value="ECO:0007669"/>
    <property type="project" value="UniProtKB-UniRule"/>
</dbReference>
<evidence type="ECO:0000256" key="7">
    <source>
        <dbReference type="ARBA" id="ARBA00048258"/>
    </source>
</evidence>
<keyword evidence="10" id="KW-1185">Reference proteome</keyword>
<dbReference type="RefSeq" id="WP_135621292.1">
    <property type="nucleotide sequence ID" value="NZ_RQGD01000001.1"/>
</dbReference>
<evidence type="ECO:0000256" key="5">
    <source>
        <dbReference type="ARBA" id="ARBA00022741"/>
    </source>
</evidence>
<sequence>MFVARTVEDLQKTILDWKLQEHSIGFVPTMGFLHEGHLELIRSSQNICSKTVVSIFVNPAQFNDPEDYRKYPIDNEGDLKKCETSGVDLVFLPEKEVMYPNLEGNITLTQIDLQRNLCGRTRPGHFEGVMLIVSKLFHLVSPNKAFFGLKDFQQFRIIEDMVTLLNFPIEIHGVPTLRESDGLAMSSRNARLSSKERETASLIPRMFALAQRLIENGEQHPQTFTEILGDFLLSSASIKIDYIEAVHPRSLQIANDLKSDFLLAIAVFVGNTRLIDNQILKSKNL</sequence>
<feature type="binding site" evidence="8">
    <location>
        <position position="61"/>
    </location>
    <ligand>
        <name>beta-alanine</name>
        <dbReference type="ChEBI" id="CHEBI:57966"/>
    </ligand>
</feature>
<gene>
    <name evidence="8" type="primary">panC</name>
    <name evidence="9" type="ORF">EHQ58_00035</name>
</gene>
<dbReference type="GO" id="GO:0004592">
    <property type="term" value="F:pantoate-beta-alanine ligase activity"/>
    <property type="evidence" value="ECO:0007669"/>
    <property type="project" value="UniProtKB-UniRule"/>
</dbReference>
<evidence type="ECO:0000256" key="3">
    <source>
        <dbReference type="ARBA" id="ARBA00022598"/>
    </source>
</evidence>
<feature type="binding site" evidence="8">
    <location>
        <begin position="148"/>
        <end position="151"/>
    </location>
    <ligand>
        <name>ATP</name>
        <dbReference type="ChEBI" id="CHEBI:30616"/>
    </ligand>
</feature>
<keyword evidence="3 8" id="KW-0436">Ligase</keyword>
<evidence type="ECO:0000256" key="6">
    <source>
        <dbReference type="ARBA" id="ARBA00022840"/>
    </source>
</evidence>
<dbReference type="UniPathway" id="UPA00028">
    <property type="reaction ID" value="UER00005"/>
</dbReference>
<accession>A0A4V3JSB8</accession>
<comment type="function">
    <text evidence="8">Catalyzes the condensation of pantoate with beta-alanine in an ATP-dependent reaction via a pantoyl-adenylate intermediate.</text>
</comment>
<reference evidence="9" key="1">
    <citation type="journal article" date="2019" name="PLoS Negl. Trop. Dis.">
        <title>Revisiting the worldwide diversity of Leptospira species in the environment.</title>
        <authorList>
            <person name="Vincent A.T."/>
            <person name="Schiettekatte O."/>
            <person name="Bourhy P."/>
            <person name="Veyrier F.J."/>
            <person name="Picardeau M."/>
        </authorList>
    </citation>
    <scope>NUCLEOTIDE SEQUENCE [LARGE SCALE GENOMIC DNA]</scope>
    <source>
        <strain evidence="9">201702476</strain>
    </source>
</reference>
<comment type="miscellaneous">
    <text evidence="8">The reaction proceeds by a bi uni uni bi ping pong mechanism.</text>
</comment>
<feature type="active site" description="Proton donor" evidence="8">
    <location>
        <position position="37"/>
    </location>
</feature>
<comment type="subcellular location">
    <subcellularLocation>
        <location evidence="8">Cytoplasm</location>
    </subcellularLocation>
</comment>
<comment type="subunit">
    <text evidence="8">Homodimer.</text>
</comment>
<comment type="similarity">
    <text evidence="2 8">Belongs to the pantothenate synthetase family.</text>
</comment>
<evidence type="ECO:0000256" key="2">
    <source>
        <dbReference type="ARBA" id="ARBA00009256"/>
    </source>
</evidence>
<dbReference type="AlphaFoldDB" id="A0A4V3JSB8"/>
<keyword evidence="6 8" id="KW-0067">ATP-binding</keyword>
<comment type="catalytic activity">
    <reaction evidence="7 8">
        <text>(R)-pantoate + beta-alanine + ATP = (R)-pantothenate + AMP + diphosphate + H(+)</text>
        <dbReference type="Rhea" id="RHEA:10912"/>
        <dbReference type="ChEBI" id="CHEBI:15378"/>
        <dbReference type="ChEBI" id="CHEBI:15980"/>
        <dbReference type="ChEBI" id="CHEBI:29032"/>
        <dbReference type="ChEBI" id="CHEBI:30616"/>
        <dbReference type="ChEBI" id="CHEBI:33019"/>
        <dbReference type="ChEBI" id="CHEBI:57966"/>
        <dbReference type="ChEBI" id="CHEBI:456215"/>
        <dbReference type="EC" id="6.3.2.1"/>
    </reaction>
</comment>
<dbReference type="GO" id="GO:0005524">
    <property type="term" value="F:ATP binding"/>
    <property type="evidence" value="ECO:0007669"/>
    <property type="project" value="UniProtKB-KW"/>
</dbReference>
<comment type="pathway">
    <text evidence="1 8">Cofactor biosynthesis; (R)-pantothenate biosynthesis; (R)-pantothenate from (R)-pantoate and beta-alanine: step 1/1.</text>
</comment>
<dbReference type="PANTHER" id="PTHR21299:SF1">
    <property type="entry name" value="PANTOATE--BETA-ALANINE LIGASE"/>
    <property type="match status" value="1"/>
</dbReference>
<dbReference type="PANTHER" id="PTHR21299">
    <property type="entry name" value="CYTIDYLATE KINASE/PANTOATE-BETA-ALANINE LIGASE"/>
    <property type="match status" value="1"/>
</dbReference>
<dbReference type="InterPro" id="IPR042176">
    <property type="entry name" value="Pantoate_ligase_C"/>
</dbReference>
<evidence type="ECO:0000256" key="1">
    <source>
        <dbReference type="ARBA" id="ARBA00004990"/>
    </source>
</evidence>
<dbReference type="NCBIfam" id="TIGR00018">
    <property type="entry name" value="panC"/>
    <property type="match status" value="1"/>
</dbReference>
<dbReference type="OrthoDB" id="9773087at2"/>
<proteinExistence type="inferred from homology"/>
<evidence type="ECO:0000313" key="10">
    <source>
        <dbReference type="Proteomes" id="UP000297693"/>
    </source>
</evidence>
<dbReference type="InterPro" id="IPR014729">
    <property type="entry name" value="Rossmann-like_a/b/a_fold"/>
</dbReference>